<feature type="domain" description="3-dehydroquinate synthase C-terminal" evidence="20">
    <location>
        <begin position="182"/>
        <end position="322"/>
    </location>
</feature>
<dbReference type="RefSeq" id="WP_015380007.1">
    <property type="nucleotide sequence ID" value="NZ_BLJR01000001.1"/>
</dbReference>
<proteinExistence type="inferred from homology"/>
<evidence type="ECO:0000256" key="5">
    <source>
        <dbReference type="ARBA" id="ARBA00004661"/>
    </source>
</evidence>
<evidence type="ECO:0000256" key="13">
    <source>
        <dbReference type="ARBA" id="ARBA00022833"/>
    </source>
</evidence>
<evidence type="ECO:0000313" key="24">
    <source>
        <dbReference type="Proteomes" id="UP000076872"/>
    </source>
</evidence>
<evidence type="ECO:0000256" key="11">
    <source>
        <dbReference type="ARBA" id="ARBA00022723"/>
    </source>
</evidence>
<evidence type="ECO:0000313" key="23">
    <source>
        <dbReference type="EMBL" id="QQM60196.1"/>
    </source>
</evidence>
<dbReference type="Proteomes" id="UP000076872">
    <property type="component" value="Unassembled WGS sequence"/>
</dbReference>
<evidence type="ECO:0000256" key="14">
    <source>
        <dbReference type="ARBA" id="ARBA00023027"/>
    </source>
</evidence>
<keyword evidence="15 18" id="KW-0057">Aromatic amino acid biosynthesis</keyword>
<evidence type="ECO:0000256" key="2">
    <source>
        <dbReference type="ARBA" id="ARBA00001911"/>
    </source>
</evidence>
<dbReference type="InterPro" id="IPR050071">
    <property type="entry name" value="Dehydroquinate_synthase"/>
</dbReference>
<comment type="cofactor">
    <cofactor evidence="18">
        <name>Co(2+)</name>
        <dbReference type="ChEBI" id="CHEBI:48828"/>
    </cofactor>
    <cofactor evidence="18">
        <name>Zn(2+)</name>
        <dbReference type="ChEBI" id="CHEBI:29105"/>
    </cofactor>
    <text evidence="18">Binds 1 divalent metal cation per subunit. Can use either Co(2+) or Zn(2+).</text>
</comment>
<keyword evidence="9 18" id="KW-0963">Cytoplasm</keyword>
<comment type="catalytic activity">
    <reaction evidence="1 18">
        <text>7-phospho-2-dehydro-3-deoxy-D-arabino-heptonate = 3-dehydroquinate + phosphate</text>
        <dbReference type="Rhea" id="RHEA:21968"/>
        <dbReference type="ChEBI" id="CHEBI:32364"/>
        <dbReference type="ChEBI" id="CHEBI:43474"/>
        <dbReference type="ChEBI" id="CHEBI:58394"/>
        <dbReference type="EC" id="4.2.3.4"/>
    </reaction>
</comment>
<accession>A0A0G9F9W9</accession>
<evidence type="ECO:0000256" key="10">
    <source>
        <dbReference type="ARBA" id="ARBA00022605"/>
    </source>
</evidence>
<evidence type="ECO:0000313" key="25">
    <source>
        <dbReference type="Proteomes" id="UP000076989"/>
    </source>
</evidence>
<dbReference type="PANTHER" id="PTHR43622">
    <property type="entry name" value="3-DEHYDROQUINATE SYNTHASE"/>
    <property type="match status" value="1"/>
</dbReference>
<feature type="binding site" evidence="18">
    <location>
        <position position="262"/>
    </location>
    <ligand>
        <name>Zn(2+)</name>
        <dbReference type="ChEBI" id="CHEBI:29105"/>
    </ligand>
</feature>
<keyword evidence="17 18" id="KW-0170">Cobalt</keyword>
<comment type="cofactor">
    <cofactor evidence="2 18">
        <name>NAD(+)</name>
        <dbReference type="ChEBI" id="CHEBI:57540"/>
    </cofactor>
</comment>
<dbReference type="Proteomes" id="UP000595466">
    <property type="component" value="Chromosome"/>
</dbReference>
<dbReference type="GO" id="GO:0009423">
    <property type="term" value="P:chorismate biosynthetic process"/>
    <property type="evidence" value="ECO:0007669"/>
    <property type="project" value="UniProtKB-UniRule"/>
</dbReference>
<dbReference type="PANTHER" id="PTHR43622:SF7">
    <property type="entry name" value="3-DEHYDROQUINATE SYNTHASE, CHLOROPLASTIC"/>
    <property type="match status" value="1"/>
</dbReference>
<evidence type="ECO:0000313" key="21">
    <source>
        <dbReference type="EMBL" id="KZU05198.1"/>
    </source>
</evidence>
<evidence type="ECO:0000256" key="12">
    <source>
        <dbReference type="ARBA" id="ARBA00022741"/>
    </source>
</evidence>
<evidence type="ECO:0000256" key="3">
    <source>
        <dbReference type="ARBA" id="ARBA00001947"/>
    </source>
</evidence>
<evidence type="ECO:0000259" key="19">
    <source>
        <dbReference type="Pfam" id="PF01761"/>
    </source>
</evidence>
<protein>
    <recommendedName>
        <fullName evidence="8 18">3-dehydroquinate synthase</fullName>
        <shortName evidence="18">DHQS</shortName>
        <ecNumber evidence="7 18">4.2.3.4</ecNumber>
    </recommendedName>
</protein>
<feature type="binding site" evidence="18">
    <location>
        <begin position="130"/>
        <end position="131"/>
    </location>
    <ligand>
        <name>NAD(+)</name>
        <dbReference type="ChEBI" id="CHEBI:57540"/>
    </ligand>
</feature>
<dbReference type="InterPro" id="IPR016037">
    <property type="entry name" value="DHQ_synth_AroB"/>
</dbReference>
<evidence type="ECO:0000256" key="8">
    <source>
        <dbReference type="ARBA" id="ARBA00017684"/>
    </source>
</evidence>
<dbReference type="EMBL" id="LUXO01000033">
    <property type="protein sequence ID" value="KZV01372.1"/>
    <property type="molecule type" value="Genomic_DNA"/>
</dbReference>
<evidence type="ECO:0000256" key="1">
    <source>
        <dbReference type="ARBA" id="ARBA00001393"/>
    </source>
</evidence>
<dbReference type="InterPro" id="IPR030960">
    <property type="entry name" value="DHQS/DOIS_N"/>
</dbReference>
<dbReference type="PIRSF" id="PIRSF001455">
    <property type="entry name" value="DHQ_synth"/>
    <property type="match status" value="1"/>
</dbReference>
<dbReference type="Pfam" id="PF24621">
    <property type="entry name" value="DHQS_C"/>
    <property type="match status" value="1"/>
</dbReference>
<dbReference type="GO" id="GO:0000166">
    <property type="term" value="F:nucleotide binding"/>
    <property type="evidence" value="ECO:0007669"/>
    <property type="project" value="UniProtKB-KW"/>
</dbReference>
<evidence type="ECO:0000256" key="18">
    <source>
        <dbReference type="HAMAP-Rule" id="MF_00110"/>
    </source>
</evidence>
<evidence type="ECO:0000256" key="16">
    <source>
        <dbReference type="ARBA" id="ARBA00023239"/>
    </source>
</evidence>
<organism evidence="23 26">
    <name type="scientific">Lactiplantibacillus plantarum</name>
    <name type="common">Lactobacillus plantarum</name>
    <dbReference type="NCBI Taxonomy" id="1590"/>
    <lineage>
        <taxon>Bacteria</taxon>
        <taxon>Bacillati</taxon>
        <taxon>Bacillota</taxon>
        <taxon>Bacilli</taxon>
        <taxon>Lactobacillales</taxon>
        <taxon>Lactobacillaceae</taxon>
        <taxon>Lactiplantibacillus</taxon>
    </lineage>
</organism>
<dbReference type="InterPro" id="IPR056179">
    <property type="entry name" value="DHQS_C"/>
</dbReference>
<dbReference type="EMBL" id="CP066817">
    <property type="protein sequence ID" value="QQM60196.1"/>
    <property type="molecule type" value="Genomic_DNA"/>
</dbReference>
<feature type="binding site" evidence="18">
    <location>
        <position position="185"/>
    </location>
    <ligand>
        <name>Zn(2+)</name>
        <dbReference type="ChEBI" id="CHEBI:29105"/>
    </ligand>
</feature>
<comment type="cofactor">
    <cofactor evidence="3">
        <name>Zn(2+)</name>
        <dbReference type="ChEBI" id="CHEBI:29105"/>
    </cofactor>
</comment>
<dbReference type="EMBL" id="LUWI01000018">
    <property type="protein sequence ID" value="KZU05198.1"/>
    <property type="molecule type" value="Genomic_DNA"/>
</dbReference>
<keyword evidence="16 18" id="KW-0456">Lyase</keyword>
<dbReference type="GeneID" id="77217564"/>
<dbReference type="CDD" id="cd08195">
    <property type="entry name" value="DHQS"/>
    <property type="match status" value="1"/>
</dbReference>
<feature type="domain" description="3-dehydroquinate synthase N-terminal" evidence="19">
    <location>
        <begin position="68"/>
        <end position="179"/>
    </location>
</feature>
<evidence type="ECO:0000259" key="20">
    <source>
        <dbReference type="Pfam" id="PF24621"/>
    </source>
</evidence>
<dbReference type="AlphaFoldDB" id="A0A0G9F9W9"/>
<reference evidence="23 26" key="2">
    <citation type="submission" date="2020-12" db="EMBL/GenBank/DDBJ databases">
        <title>Whole genome sequencing of Lactobacillus plantarum PC518.</title>
        <authorList>
            <person name="Guo Q."/>
        </authorList>
    </citation>
    <scope>NUCLEOTIDE SEQUENCE [LARGE SCALE GENOMIC DNA]</scope>
    <source>
        <strain evidence="23 26">PC518</strain>
    </source>
</reference>
<dbReference type="GO" id="GO:0003856">
    <property type="term" value="F:3-dehydroquinate synthase activity"/>
    <property type="evidence" value="ECO:0007669"/>
    <property type="project" value="UniProtKB-UniRule"/>
</dbReference>
<feature type="binding site" evidence="18">
    <location>
        <position position="152"/>
    </location>
    <ligand>
        <name>NAD(+)</name>
        <dbReference type="ChEBI" id="CHEBI:57540"/>
    </ligand>
</feature>
<dbReference type="SUPFAM" id="SSF56796">
    <property type="entry name" value="Dehydroquinate synthase-like"/>
    <property type="match status" value="1"/>
</dbReference>
<feature type="binding site" evidence="18">
    <location>
        <position position="143"/>
    </location>
    <ligand>
        <name>NAD(+)</name>
        <dbReference type="ChEBI" id="CHEBI:57540"/>
    </ligand>
</feature>
<dbReference type="Proteomes" id="UP000076989">
    <property type="component" value="Unassembled WGS sequence"/>
</dbReference>
<dbReference type="Gene3D" id="3.40.50.1970">
    <property type="match status" value="1"/>
</dbReference>
<evidence type="ECO:0000313" key="26">
    <source>
        <dbReference type="Proteomes" id="UP000595466"/>
    </source>
</evidence>
<keyword evidence="14 18" id="KW-0520">NAD</keyword>
<feature type="binding site" evidence="18">
    <location>
        <position position="246"/>
    </location>
    <ligand>
        <name>Zn(2+)</name>
        <dbReference type="ChEBI" id="CHEBI:29105"/>
    </ligand>
</feature>
<evidence type="ECO:0000256" key="7">
    <source>
        <dbReference type="ARBA" id="ARBA00013031"/>
    </source>
</evidence>
<keyword evidence="13 18" id="KW-0862">Zinc</keyword>
<comment type="pathway">
    <text evidence="5 18">Metabolic intermediate biosynthesis; chorismate biosynthesis; chorismate from D-erythrose 4-phosphate and phosphoenolpyruvate: step 2/7.</text>
</comment>
<dbReference type="FunFam" id="3.40.50.1970:FF:000007">
    <property type="entry name" value="Pentafunctional AROM polypeptide"/>
    <property type="match status" value="1"/>
</dbReference>
<dbReference type="Pfam" id="PF01761">
    <property type="entry name" value="DHQ_synthase"/>
    <property type="match status" value="1"/>
</dbReference>
<comment type="similarity">
    <text evidence="6 18">Belongs to the sugar phosphate cyclases superfamily. Dehydroquinate synthase family.</text>
</comment>
<name>A0A0G9F9W9_LACPN</name>
<keyword evidence="10 18" id="KW-0028">Amino-acid biosynthesis</keyword>
<dbReference type="InterPro" id="IPR030963">
    <property type="entry name" value="DHQ_synth_fam"/>
</dbReference>
<evidence type="ECO:0000256" key="17">
    <source>
        <dbReference type="ARBA" id="ARBA00023285"/>
    </source>
</evidence>
<dbReference type="HAMAP" id="MF_00110">
    <property type="entry name" value="DHQ_synthase"/>
    <property type="match status" value="1"/>
</dbReference>
<keyword evidence="11 18" id="KW-0479">Metal-binding</keyword>
<evidence type="ECO:0000256" key="4">
    <source>
        <dbReference type="ARBA" id="ARBA00004496"/>
    </source>
</evidence>
<dbReference type="Gene3D" id="1.20.1090.10">
    <property type="entry name" value="Dehydroquinate synthase-like - alpha domain"/>
    <property type="match status" value="1"/>
</dbReference>
<dbReference type="GO" id="GO:0009073">
    <property type="term" value="P:aromatic amino acid family biosynthetic process"/>
    <property type="evidence" value="ECO:0007669"/>
    <property type="project" value="UniProtKB-KW"/>
</dbReference>
<dbReference type="NCBIfam" id="TIGR01357">
    <property type="entry name" value="aroB"/>
    <property type="match status" value="1"/>
</dbReference>
<evidence type="ECO:0000256" key="15">
    <source>
        <dbReference type="ARBA" id="ARBA00023141"/>
    </source>
</evidence>
<keyword evidence="12 18" id="KW-0547">Nucleotide-binding</keyword>
<dbReference type="EC" id="4.2.3.4" evidence="7 18"/>
<comment type="function">
    <text evidence="18">Catalyzes the conversion of 3-deoxy-D-arabino-heptulosonate 7-phosphate (DAHP) to dehydroquinate (DHQ).</text>
</comment>
<sequence>MTNIEVKTRVKQYQIKIMIDSLHHLGTLVTKVWCARQVAVVTDTNVGPYYAKLVTDELTAAGFKVRVMTVPAGEASKSWSQVQSLIDQLSAAHFSRSDGVIALGGGVVGDLAGFVASIYMRGIALIQVPTSLLAQVDSSVGGKTAIDLPTGKNLVGSFYQPDLVVIDPAILVTLPPRMLAEGYGEIVKCAALVGGDFWQSLQQITSVAAILPAAPDLIAASVAFKARVVMADEHEQGQRQLLNFGHTIGHAVELLADGQLMHGEAVAIGLVQVCRLFAAHGLAPTSLTSTLKARLMAVGLPTELPPIAPQAVAAVMQHDKKVHGTALTWVYLSAVGQPHLYPIAVTDLATWMGDLWSVS</sequence>
<comment type="caution">
    <text evidence="18">Lacks conserved residue(s) required for the propagation of feature annotation.</text>
</comment>
<dbReference type="GO" id="GO:0008652">
    <property type="term" value="P:amino acid biosynthetic process"/>
    <property type="evidence" value="ECO:0007669"/>
    <property type="project" value="UniProtKB-KW"/>
</dbReference>
<feature type="binding site" evidence="18">
    <location>
        <begin position="106"/>
        <end position="110"/>
    </location>
    <ligand>
        <name>NAD(+)</name>
        <dbReference type="ChEBI" id="CHEBI:57540"/>
    </ligand>
</feature>
<reference evidence="24 25" key="1">
    <citation type="submission" date="2016-03" db="EMBL/GenBank/DDBJ databases">
        <title>Comparative genomics of 54 Lactobacillus plantarum strains reveals genomic uncoupling from niche constraints.</title>
        <authorList>
            <person name="Martino M.E."/>
        </authorList>
    </citation>
    <scope>NUCLEOTIDE SEQUENCE [LARGE SCALE GENOMIC DNA]</scope>
    <source>
        <strain evidence="22 24">NAB2</strain>
        <strain evidence="21 25">Nizo2260</strain>
    </source>
</reference>
<gene>
    <name evidence="18 23" type="primary">aroB</name>
    <name evidence="23" type="ORF">JH395_10710</name>
    <name evidence="22" type="ORF">NAB2_1992</name>
    <name evidence="21" type="ORF">Nizo2260_1178</name>
</gene>
<evidence type="ECO:0000256" key="9">
    <source>
        <dbReference type="ARBA" id="ARBA00022490"/>
    </source>
</evidence>
<evidence type="ECO:0000256" key="6">
    <source>
        <dbReference type="ARBA" id="ARBA00005412"/>
    </source>
</evidence>
<dbReference type="GO" id="GO:0046872">
    <property type="term" value="F:metal ion binding"/>
    <property type="evidence" value="ECO:0007669"/>
    <property type="project" value="UniProtKB-KW"/>
</dbReference>
<comment type="subcellular location">
    <subcellularLocation>
        <location evidence="4 18">Cytoplasm</location>
    </subcellularLocation>
</comment>
<dbReference type="GO" id="GO:0005737">
    <property type="term" value="C:cytoplasm"/>
    <property type="evidence" value="ECO:0007669"/>
    <property type="project" value="UniProtKB-SubCell"/>
</dbReference>
<evidence type="ECO:0000313" key="22">
    <source>
        <dbReference type="EMBL" id="KZV01372.1"/>
    </source>
</evidence>